<keyword evidence="7" id="KW-1185">Reference proteome</keyword>
<dbReference type="SMART" id="SM00409">
    <property type="entry name" value="IG"/>
    <property type="match status" value="2"/>
</dbReference>
<feature type="domain" description="Ig-like" evidence="5">
    <location>
        <begin position="57"/>
        <end position="145"/>
    </location>
</feature>
<dbReference type="Pfam" id="PF07679">
    <property type="entry name" value="I-set"/>
    <property type="match status" value="1"/>
</dbReference>
<evidence type="ECO:0000313" key="6">
    <source>
        <dbReference type="EMBL" id="CAG9818891.1"/>
    </source>
</evidence>
<feature type="compositionally biased region" description="Basic and acidic residues" evidence="4">
    <location>
        <begin position="187"/>
        <end position="199"/>
    </location>
</feature>
<evidence type="ECO:0000256" key="2">
    <source>
        <dbReference type="ARBA" id="ARBA00023157"/>
    </source>
</evidence>
<dbReference type="InterPro" id="IPR013783">
    <property type="entry name" value="Ig-like_fold"/>
</dbReference>
<evidence type="ECO:0000256" key="4">
    <source>
        <dbReference type="SAM" id="MobiDB-lite"/>
    </source>
</evidence>
<dbReference type="GO" id="GO:0007156">
    <property type="term" value="P:homophilic cell adhesion via plasma membrane adhesion molecules"/>
    <property type="evidence" value="ECO:0007669"/>
    <property type="project" value="TreeGrafter"/>
</dbReference>
<reference evidence="6" key="1">
    <citation type="submission" date="2022-01" db="EMBL/GenBank/DDBJ databases">
        <authorList>
            <person name="King R."/>
        </authorList>
    </citation>
    <scope>NUCLEOTIDE SEQUENCE</scope>
</reference>
<dbReference type="SMART" id="SM00408">
    <property type="entry name" value="IGc2"/>
    <property type="match status" value="1"/>
</dbReference>
<dbReference type="FunFam" id="2.60.40.10:FF:000043">
    <property type="entry name" value="roundabout homolog 2 isoform X2"/>
    <property type="match status" value="1"/>
</dbReference>
<dbReference type="OrthoDB" id="428111at2759"/>
<dbReference type="SUPFAM" id="SSF48726">
    <property type="entry name" value="Immunoglobulin"/>
    <property type="match status" value="2"/>
</dbReference>
<keyword evidence="2" id="KW-1015">Disulfide bond</keyword>
<dbReference type="InterPro" id="IPR003599">
    <property type="entry name" value="Ig_sub"/>
</dbReference>
<evidence type="ECO:0000313" key="7">
    <source>
        <dbReference type="Proteomes" id="UP001153737"/>
    </source>
</evidence>
<dbReference type="InterPro" id="IPR003598">
    <property type="entry name" value="Ig_sub2"/>
</dbReference>
<evidence type="ECO:0000256" key="1">
    <source>
        <dbReference type="ARBA" id="ARBA00022729"/>
    </source>
</evidence>
<accession>A0A9N9X087</accession>
<dbReference type="EMBL" id="OU896708">
    <property type="protein sequence ID" value="CAG9818891.1"/>
    <property type="molecule type" value="Genomic_DNA"/>
</dbReference>
<dbReference type="PANTHER" id="PTHR45080:SF8">
    <property type="entry name" value="IG-LIKE DOMAIN-CONTAINING PROTEIN"/>
    <property type="match status" value="1"/>
</dbReference>
<name>A0A9N9X087_PHACE</name>
<dbReference type="GO" id="GO:0005886">
    <property type="term" value="C:plasma membrane"/>
    <property type="evidence" value="ECO:0007669"/>
    <property type="project" value="TreeGrafter"/>
</dbReference>
<dbReference type="Gene3D" id="2.60.40.10">
    <property type="entry name" value="Immunoglobulins"/>
    <property type="match status" value="2"/>
</dbReference>
<reference evidence="6" key="2">
    <citation type="submission" date="2022-10" db="EMBL/GenBank/DDBJ databases">
        <authorList>
            <consortium name="ENA_rothamsted_submissions"/>
            <consortium name="culmorum"/>
            <person name="King R."/>
        </authorList>
    </citation>
    <scope>NUCLEOTIDE SEQUENCE</scope>
</reference>
<dbReference type="AlphaFoldDB" id="A0A9N9X087"/>
<feature type="region of interest" description="Disordered" evidence="4">
    <location>
        <begin position="179"/>
        <end position="217"/>
    </location>
</feature>
<evidence type="ECO:0000256" key="3">
    <source>
        <dbReference type="ARBA" id="ARBA00023319"/>
    </source>
</evidence>
<protein>
    <recommendedName>
        <fullName evidence="5">Ig-like domain-containing protein</fullName>
    </recommendedName>
</protein>
<proteinExistence type="predicted"/>
<dbReference type="InterPro" id="IPR007110">
    <property type="entry name" value="Ig-like_dom"/>
</dbReference>
<dbReference type="PANTHER" id="PTHR45080">
    <property type="entry name" value="CONTACTIN 5"/>
    <property type="match status" value="1"/>
</dbReference>
<evidence type="ECO:0000259" key="5">
    <source>
        <dbReference type="PROSITE" id="PS50835"/>
    </source>
</evidence>
<sequence length="217" mass="23832">MDNKSHRVLLPAGSLFFLRTMNGKKEQDAGTYWCVAKNVAGTVSSRNATLQVAVLRDEFKATPSNTRVAAGETAVLECGAPRGHPEPSLAWKKDGFEMDMDGKRIKILESGSLMIADVRQHDEGKYQCVAHNLVGSRETAPAILTVHGTVLREQNAIDDDIENWHQSSDSIDDPIYVPTGVLSHSSGGDEHSEPREKIAQKLGISVEEKKGRKRTRN</sequence>
<dbReference type="Proteomes" id="UP001153737">
    <property type="component" value="Chromosome 2"/>
</dbReference>
<organism evidence="6 7">
    <name type="scientific">Phaedon cochleariae</name>
    <name type="common">Mustard beetle</name>
    <dbReference type="NCBI Taxonomy" id="80249"/>
    <lineage>
        <taxon>Eukaryota</taxon>
        <taxon>Metazoa</taxon>
        <taxon>Ecdysozoa</taxon>
        <taxon>Arthropoda</taxon>
        <taxon>Hexapoda</taxon>
        <taxon>Insecta</taxon>
        <taxon>Pterygota</taxon>
        <taxon>Neoptera</taxon>
        <taxon>Endopterygota</taxon>
        <taxon>Coleoptera</taxon>
        <taxon>Polyphaga</taxon>
        <taxon>Cucujiformia</taxon>
        <taxon>Chrysomeloidea</taxon>
        <taxon>Chrysomelidae</taxon>
        <taxon>Chrysomelinae</taxon>
        <taxon>Chrysomelini</taxon>
        <taxon>Phaedon</taxon>
    </lineage>
</organism>
<dbReference type="InterPro" id="IPR050958">
    <property type="entry name" value="Cell_Adh-Cytoskel_Orgn"/>
</dbReference>
<dbReference type="InterPro" id="IPR036179">
    <property type="entry name" value="Ig-like_dom_sf"/>
</dbReference>
<dbReference type="InterPro" id="IPR013098">
    <property type="entry name" value="Ig_I-set"/>
</dbReference>
<dbReference type="PROSITE" id="PS50835">
    <property type="entry name" value="IG_LIKE"/>
    <property type="match status" value="1"/>
</dbReference>
<keyword evidence="3" id="KW-0393">Immunoglobulin domain</keyword>
<gene>
    <name evidence="6" type="ORF">PHAECO_LOCUS6285</name>
</gene>
<keyword evidence="1" id="KW-0732">Signal</keyword>